<dbReference type="CDD" id="cd02440">
    <property type="entry name" value="AdoMet_MTases"/>
    <property type="match status" value="1"/>
</dbReference>
<evidence type="ECO:0000259" key="2">
    <source>
        <dbReference type="Pfam" id="PF00535"/>
    </source>
</evidence>
<dbReference type="Pfam" id="PF08241">
    <property type="entry name" value="Methyltransf_11"/>
    <property type="match status" value="1"/>
</dbReference>
<keyword evidence="1" id="KW-0812">Transmembrane</keyword>
<dbReference type="Proteomes" id="UP000233256">
    <property type="component" value="Unassembled WGS sequence"/>
</dbReference>
<feature type="domain" description="Glycosyltransferase 2-like" evidence="2">
    <location>
        <begin position="17"/>
        <end position="148"/>
    </location>
</feature>
<dbReference type="SUPFAM" id="SSF53335">
    <property type="entry name" value="S-adenosyl-L-methionine-dependent methyltransferases"/>
    <property type="match status" value="1"/>
</dbReference>
<dbReference type="PANTHER" id="PTHR22916">
    <property type="entry name" value="GLYCOSYLTRANSFERASE"/>
    <property type="match status" value="1"/>
</dbReference>
<dbReference type="InterPro" id="IPR031042">
    <property type="entry name" value="Glyco_TIGR04440"/>
</dbReference>
<protein>
    <recommendedName>
        <fullName evidence="6">Glycosyltransferase 2-like domain-containing protein</fullName>
    </recommendedName>
</protein>
<evidence type="ECO:0000259" key="3">
    <source>
        <dbReference type="Pfam" id="PF08241"/>
    </source>
</evidence>
<dbReference type="GO" id="GO:0016758">
    <property type="term" value="F:hexosyltransferase activity"/>
    <property type="evidence" value="ECO:0007669"/>
    <property type="project" value="UniProtKB-ARBA"/>
</dbReference>
<gene>
    <name evidence="4" type="ORF">CVV64_13065</name>
</gene>
<dbReference type="SUPFAM" id="SSF53448">
    <property type="entry name" value="Nucleotide-diphospho-sugar transferases"/>
    <property type="match status" value="1"/>
</dbReference>
<feature type="domain" description="Methyltransferase type 11" evidence="3">
    <location>
        <begin position="376"/>
        <end position="466"/>
    </location>
</feature>
<dbReference type="InterPro" id="IPR013216">
    <property type="entry name" value="Methyltransf_11"/>
</dbReference>
<dbReference type="InterPro" id="IPR029044">
    <property type="entry name" value="Nucleotide-diphossugar_trans"/>
</dbReference>
<proteinExistence type="predicted"/>
<dbReference type="EMBL" id="PGXC01000013">
    <property type="protein sequence ID" value="PKK89729.1"/>
    <property type="molecule type" value="Genomic_DNA"/>
</dbReference>
<feature type="transmembrane region" description="Helical" evidence="1">
    <location>
        <begin position="259"/>
        <end position="283"/>
    </location>
</feature>
<dbReference type="InterPro" id="IPR029063">
    <property type="entry name" value="SAM-dependent_MTases_sf"/>
</dbReference>
<dbReference type="CDD" id="cd00761">
    <property type="entry name" value="Glyco_tranf_GTA_type"/>
    <property type="match status" value="1"/>
</dbReference>
<reference evidence="4 5" key="1">
    <citation type="journal article" date="2017" name="ISME J.">
        <title>Potential for microbial H2 and metal transformations associated with novel bacteria and archaea in deep terrestrial subsurface sediments.</title>
        <authorList>
            <person name="Hernsdorf A.W."/>
            <person name="Amano Y."/>
            <person name="Miyakawa K."/>
            <person name="Ise K."/>
            <person name="Suzuki Y."/>
            <person name="Anantharaman K."/>
            <person name="Probst A."/>
            <person name="Burstein D."/>
            <person name="Thomas B.C."/>
            <person name="Banfield J.F."/>
        </authorList>
    </citation>
    <scope>NUCLEOTIDE SEQUENCE [LARGE SCALE GENOMIC DNA]</scope>
    <source>
        <strain evidence="4">HGW-Wallbacteria-1</strain>
    </source>
</reference>
<evidence type="ECO:0000313" key="5">
    <source>
        <dbReference type="Proteomes" id="UP000233256"/>
    </source>
</evidence>
<evidence type="ECO:0008006" key="6">
    <source>
        <dbReference type="Google" id="ProtNLM"/>
    </source>
</evidence>
<dbReference type="Gene3D" id="3.40.50.150">
    <property type="entry name" value="Vaccinia Virus protein VP39"/>
    <property type="match status" value="1"/>
</dbReference>
<dbReference type="Gene3D" id="3.90.550.10">
    <property type="entry name" value="Spore Coat Polysaccharide Biosynthesis Protein SpsA, Chain A"/>
    <property type="match status" value="1"/>
</dbReference>
<organism evidence="4 5">
    <name type="scientific">Candidatus Wallbacteria bacterium HGW-Wallbacteria-1</name>
    <dbReference type="NCBI Taxonomy" id="2013854"/>
    <lineage>
        <taxon>Bacteria</taxon>
        <taxon>Candidatus Walliibacteriota</taxon>
    </lineage>
</organism>
<sequence length="528" mass="61018">MTGNIENFHSDERPLVSIGMPIYNKPERLREVLEHLFAQTYKKMEILISDNASENPEVEIICREFEKKYANLTYIRQKTNYGPFLNFQTVLKSARGKYFKWQADDDLIDSNFMEECVSFLEQNEDYVIACGEPRSASGDLVGDKRADFTQKSPISRVLATYTATSSRLISIYGVIRTDALKQMVWAPSLMTYGGDRQCLAVLAYLGKIAMLSSTTMFRYPGMSNVSYAPSFKLFYDRFIFAGNAMRTTLQQPVYRDMNFFYRLAFSILCALSVLYDSLTLFFLRPLIKKIFGKGKKVKKMLLRQLKKIIKPFEQQINKHDAELDYWRGLVAELTQGCKDESEKRKCLFDICHEITYPRYKNDLYLNPNSFSGQKILDLGCGPHGGIIGFENCEKYGVDALIDSYKTLGYPLDEHPIKYFNARSEALPFENCFFDCVICVNALDHVDDLNQTLREIARVVKIGGKFIGQHNFHEKPRVCEPHCLKHDDLISFLCKHGFECERVVFQCESLQDDRYYYSFEKKSDVSENP</sequence>
<keyword evidence="1" id="KW-0472">Membrane</keyword>
<dbReference type="GO" id="GO:0008757">
    <property type="term" value="F:S-adenosylmethionine-dependent methyltransferase activity"/>
    <property type="evidence" value="ECO:0007669"/>
    <property type="project" value="InterPro"/>
</dbReference>
<comment type="caution">
    <text evidence="4">The sequence shown here is derived from an EMBL/GenBank/DDBJ whole genome shotgun (WGS) entry which is preliminary data.</text>
</comment>
<keyword evidence="1" id="KW-1133">Transmembrane helix</keyword>
<accession>A0A2N1PN20</accession>
<dbReference type="AlphaFoldDB" id="A0A2N1PN20"/>
<dbReference type="Pfam" id="PF00535">
    <property type="entry name" value="Glycos_transf_2"/>
    <property type="match status" value="1"/>
</dbReference>
<evidence type="ECO:0000313" key="4">
    <source>
        <dbReference type="EMBL" id="PKK89729.1"/>
    </source>
</evidence>
<dbReference type="InterPro" id="IPR001173">
    <property type="entry name" value="Glyco_trans_2-like"/>
</dbReference>
<dbReference type="PANTHER" id="PTHR22916:SF3">
    <property type="entry name" value="UDP-GLCNAC:BETAGAL BETA-1,3-N-ACETYLGLUCOSAMINYLTRANSFERASE-LIKE PROTEIN 1"/>
    <property type="match status" value="1"/>
</dbReference>
<evidence type="ECO:0000256" key="1">
    <source>
        <dbReference type="SAM" id="Phobius"/>
    </source>
</evidence>
<dbReference type="NCBIfam" id="TIGR04440">
    <property type="entry name" value="glyco_TIGR04440"/>
    <property type="match status" value="1"/>
</dbReference>
<name>A0A2N1PN20_9BACT</name>